<feature type="region of interest" description="Disordered" evidence="2">
    <location>
        <begin position="520"/>
        <end position="542"/>
    </location>
</feature>
<feature type="compositionally biased region" description="Basic and acidic residues" evidence="2">
    <location>
        <begin position="520"/>
        <end position="533"/>
    </location>
</feature>
<dbReference type="EMBL" id="GL984104">
    <property type="protein sequence ID" value="EGR29826.1"/>
    <property type="molecule type" value="Genomic_DNA"/>
</dbReference>
<name>G0QY87_ICHMU</name>
<feature type="region of interest" description="Disordered" evidence="2">
    <location>
        <begin position="1"/>
        <end position="20"/>
    </location>
</feature>
<feature type="region of interest" description="Disordered" evidence="2">
    <location>
        <begin position="257"/>
        <end position="280"/>
    </location>
</feature>
<reference evidence="4 5" key="1">
    <citation type="submission" date="2011-07" db="EMBL/GenBank/DDBJ databases">
        <authorList>
            <person name="Coyne R."/>
            <person name="Brami D."/>
            <person name="Johnson J."/>
            <person name="Hostetler J."/>
            <person name="Hannick L."/>
            <person name="Clark T."/>
            <person name="Cassidy-Hanley D."/>
            <person name="Inman J."/>
        </authorList>
    </citation>
    <scope>NUCLEOTIDE SEQUENCE [LARGE SCALE GENOMIC DNA]</scope>
    <source>
        <strain evidence="4 5">G5</strain>
    </source>
</reference>
<keyword evidence="3" id="KW-1133">Transmembrane helix</keyword>
<dbReference type="GeneID" id="14905935"/>
<dbReference type="STRING" id="857967.G0QY87"/>
<dbReference type="eggNOG" id="ENOG502SENG">
    <property type="taxonomic scope" value="Eukaryota"/>
</dbReference>
<evidence type="ECO:0000256" key="2">
    <source>
        <dbReference type="SAM" id="MobiDB-lite"/>
    </source>
</evidence>
<keyword evidence="5" id="KW-1185">Reference proteome</keyword>
<evidence type="ECO:0000313" key="4">
    <source>
        <dbReference type="EMBL" id="EGR29826.1"/>
    </source>
</evidence>
<gene>
    <name evidence="4" type="ORF">IMG5_148100</name>
</gene>
<dbReference type="RefSeq" id="XP_004031062.1">
    <property type="nucleotide sequence ID" value="XM_004031014.1"/>
</dbReference>
<evidence type="ECO:0008006" key="6">
    <source>
        <dbReference type="Google" id="ProtNLM"/>
    </source>
</evidence>
<feature type="coiled-coil region" evidence="1">
    <location>
        <begin position="884"/>
        <end position="947"/>
    </location>
</feature>
<evidence type="ECO:0000256" key="1">
    <source>
        <dbReference type="SAM" id="Coils"/>
    </source>
</evidence>
<evidence type="ECO:0000256" key="3">
    <source>
        <dbReference type="SAM" id="Phobius"/>
    </source>
</evidence>
<feature type="compositionally biased region" description="Polar residues" evidence="2">
    <location>
        <begin position="1"/>
        <end position="14"/>
    </location>
</feature>
<protein>
    <recommendedName>
        <fullName evidence="6">Transmembrane protein</fullName>
    </recommendedName>
</protein>
<organism evidence="4 5">
    <name type="scientific">Ichthyophthirius multifiliis</name>
    <name type="common">White spot disease agent</name>
    <name type="synonym">Ich</name>
    <dbReference type="NCBI Taxonomy" id="5932"/>
    <lineage>
        <taxon>Eukaryota</taxon>
        <taxon>Sar</taxon>
        <taxon>Alveolata</taxon>
        <taxon>Ciliophora</taxon>
        <taxon>Intramacronucleata</taxon>
        <taxon>Oligohymenophorea</taxon>
        <taxon>Hymenostomatida</taxon>
        <taxon>Ophryoglenina</taxon>
        <taxon>Ichthyophthirius</taxon>
    </lineage>
</organism>
<dbReference type="OrthoDB" id="322144at2759"/>
<accession>G0QY87</accession>
<feature type="compositionally biased region" description="Low complexity" evidence="2">
    <location>
        <begin position="261"/>
        <end position="279"/>
    </location>
</feature>
<keyword evidence="1" id="KW-0175">Coiled coil</keyword>
<evidence type="ECO:0000313" key="5">
    <source>
        <dbReference type="Proteomes" id="UP000008983"/>
    </source>
</evidence>
<keyword evidence="3" id="KW-0472">Membrane</keyword>
<dbReference type="InParanoid" id="G0QY87"/>
<sequence length="1449" mass="165074">MSSNSPKVEKSTSQFNGNGNENFLFLSQKKAHRKIKLAECQQSNNPISSNQFESEELNKNNNIIDINNDNTDDNNKKNVFQKFFSQIIEKYSKLSPQNKKILFLTSGVFIIIFIILIGLGIGGVLSSSSSSSSSHDQLKYIKPNDAIKVPQSFSKFEKLINSGQESNIVQIIHVPKSQKNYEYKLVNDQTTISGDNKTQKERQVITHTFALLCAGVDNEAFDMYLYFKNTVKEENGVVTSKLTGFPDMIEKEKTATRNMVAQQNTQQSQDQQASQQQNDEYGPLTAEEISILSSKGITETQYIRSRYPIIRFKISKQGKPFKFFIPLNLRYDLQKIYMNIIEQLAPLVSSDIYNVVKDDPETGKKRILKERSKEYSYRSLNDEIIKPKLEATIKENGENVLTSEETEEKVGKTNTVSTSIIVNGSLLESKQTTTFIITDDSAKNGGQTPLFNSIEQKAEVIIKFISQDDAIDDKLYNQVTFYQQSMSVLQLSYDDAFLLNKSKNTATPADSETQRLLNEQKAEDEKPALEKDQPQQPPKPMGEVIDKPIFRQKFASVEFGANIKSECIESGFIASTDVCTVGIYGYFDGQLTKIIERQTRINVSKLLKYYQYVQHALSGKVGSLVDNIQGRVDEIFISLNAIIDKAEQLLDIKQNPILKEIVPFIDQDQLNIMAKITNVETLINSQIKNINKIVSDPLSFFKDKILSFLQKKQISIESQVTNLKNFYNDKLKKIYDYIVKYKLTGISQQIQNQIKIFLSNYESILFQLIEEPAKKLLDEVQKFLLQKGNELFSKVSEVDKLVSSKTESIVQQSMDKVKATAEEIKKKSQIPNQIKKMLSSQFILDYLREFIKKAIQKITSQFDITKMLTEGLKQFLQVGKNKILMEMENIKTTVNEKAEKANNEEIQVLFEEINNVVSFSTDLYSGLKELKNDVNQIIQSLKKIQGTEVIGMVKGLTQQVVDLPKEILGKLKEQGKEVLNKLKSLGGKIKENLIDWKNEIFQISKSLLKNIKGIYDDIRDFFKKPQFPKNDENYYKEPIFSEVKDLVGRIKGVFTDTKFTRVTAIYERFKTFPQRFFDFVAQLKEFGMNQFKYWDQLKLSISNVKDESNLLWINIKQSAFKIRDYFKSFYQKVLSLTGYGSKGRLLNDEIPVADFSGKGNDDLPDLQGLQTEFGDSFQQALASAQDLVKDGIGKAQEYVNDFKEQVVQQADTTGTSYKELIAQLIKKFNIEKSFPFPNYTQKVEYNFNYKIKIGLEFQITLYAQWQLGFNFKVSVKNAILDLTAGANTRVEVKGSIKLDCGYGQVGGSAEGVLLDTSITFGLSLRPLEKFKGSLYIDGYFNAYDFTLNAYLTILNQKESVNCQEKRLLAKETAKKAVVDQKNKNTEKSLVKSSIQNIVNSKAPPIVKKVVGKEDPCKTVINSEPQKTNLLGPIELKGKVYKERIYEVSW</sequence>
<proteinExistence type="predicted"/>
<keyword evidence="3" id="KW-0812">Transmembrane</keyword>
<dbReference type="OMA" id="QIFNINY"/>
<dbReference type="Proteomes" id="UP000008983">
    <property type="component" value="Unassembled WGS sequence"/>
</dbReference>
<feature type="transmembrane region" description="Helical" evidence="3">
    <location>
        <begin position="101"/>
        <end position="125"/>
    </location>
</feature>